<feature type="chain" id="PRO_5026096667" evidence="1">
    <location>
        <begin position="22"/>
        <end position="473"/>
    </location>
</feature>
<evidence type="ECO:0000259" key="2">
    <source>
        <dbReference type="PROSITE" id="PS51212"/>
    </source>
</evidence>
<keyword evidence="4" id="KW-1185">Reference proteome</keyword>
<dbReference type="PROSITE" id="PS51212">
    <property type="entry name" value="WSC"/>
    <property type="match status" value="2"/>
</dbReference>
<name>A0A6G1I840_9PEZI</name>
<feature type="domain" description="WSC" evidence="2">
    <location>
        <begin position="375"/>
        <end position="471"/>
    </location>
</feature>
<dbReference type="Pfam" id="PF01822">
    <property type="entry name" value="WSC"/>
    <property type="match status" value="2"/>
</dbReference>
<protein>
    <submittedName>
        <fullName evidence="3">WSC-domain-containing protein</fullName>
    </submittedName>
</protein>
<organism evidence="3 4">
    <name type="scientific">Trichodelitschia bisporula</name>
    <dbReference type="NCBI Taxonomy" id="703511"/>
    <lineage>
        <taxon>Eukaryota</taxon>
        <taxon>Fungi</taxon>
        <taxon>Dikarya</taxon>
        <taxon>Ascomycota</taxon>
        <taxon>Pezizomycotina</taxon>
        <taxon>Dothideomycetes</taxon>
        <taxon>Dothideomycetes incertae sedis</taxon>
        <taxon>Phaeotrichales</taxon>
        <taxon>Phaeotrichaceae</taxon>
        <taxon>Trichodelitschia</taxon>
    </lineage>
</organism>
<dbReference type="OrthoDB" id="74764at2759"/>
<sequence>MSRRSSTTFALVACLLGEVGGFWRMNCANIQLGRIDPIVAPGKVAGHVHTAQGGANDKSTYWTPLLYYQFANGSLINVKQTGSVLYYIGRGTNKSNIVPFPPGFRMISGSAAARSYQVNNVPKEPGGRFVLSTGDPTGYSFHGDFQNGWNQTTLAAALQSCASNPNSSGDINECPTLVNSYVKNYNQRCPLRPQQVVEPVTGLMPKLPGCINIVNGPAPAQPSDMNCPNTVVPPTLLETPESTPLPVVVPNRGQPFGLQDWTYVGCSNDTLNGQRVLSALTFTNTTNMTVQMCQAYCTAGGYKYAGLEIGNQCFCDNYLLNNPVINTGSVNQGMCYYQCPGNKLNYCGGQARLDIYNNTASAQLPFPSVQPVSGTYTTKGCYKEAASGYRALSGASLANNNMTVDVCAKYCLGRLFNFFGVEYGRECYCGASLNSTGAAPDSDCVTRCMGNSGQTQSYCGGNSRLILYYSSTL</sequence>
<dbReference type="InterPro" id="IPR018535">
    <property type="entry name" value="DUF1996"/>
</dbReference>
<dbReference type="SMART" id="SM00321">
    <property type="entry name" value="WSC"/>
    <property type="match status" value="2"/>
</dbReference>
<reference evidence="3" key="1">
    <citation type="journal article" date="2020" name="Stud. Mycol.">
        <title>101 Dothideomycetes genomes: a test case for predicting lifestyles and emergence of pathogens.</title>
        <authorList>
            <person name="Haridas S."/>
            <person name="Albert R."/>
            <person name="Binder M."/>
            <person name="Bloem J."/>
            <person name="Labutti K."/>
            <person name="Salamov A."/>
            <person name="Andreopoulos B."/>
            <person name="Baker S."/>
            <person name="Barry K."/>
            <person name="Bills G."/>
            <person name="Bluhm B."/>
            <person name="Cannon C."/>
            <person name="Castanera R."/>
            <person name="Culley D."/>
            <person name="Daum C."/>
            <person name="Ezra D."/>
            <person name="Gonzalez J."/>
            <person name="Henrissat B."/>
            <person name="Kuo A."/>
            <person name="Liang C."/>
            <person name="Lipzen A."/>
            <person name="Lutzoni F."/>
            <person name="Magnuson J."/>
            <person name="Mondo S."/>
            <person name="Nolan M."/>
            <person name="Ohm R."/>
            <person name="Pangilinan J."/>
            <person name="Park H.-J."/>
            <person name="Ramirez L."/>
            <person name="Alfaro M."/>
            <person name="Sun H."/>
            <person name="Tritt A."/>
            <person name="Yoshinaga Y."/>
            <person name="Zwiers L.-H."/>
            <person name="Turgeon B."/>
            <person name="Goodwin S."/>
            <person name="Spatafora J."/>
            <person name="Crous P."/>
            <person name="Grigoriev I."/>
        </authorList>
    </citation>
    <scope>NUCLEOTIDE SEQUENCE</scope>
    <source>
        <strain evidence="3">CBS 262.69</strain>
    </source>
</reference>
<dbReference type="PANTHER" id="PTHR43662:SF3">
    <property type="entry name" value="DOMAIN PROTEIN, PUTATIVE (AFU_ORTHOLOGUE AFUA_6G11970)-RELATED"/>
    <property type="match status" value="1"/>
</dbReference>
<keyword evidence="1" id="KW-0732">Signal</keyword>
<dbReference type="InterPro" id="IPR002889">
    <property type="entry name" value="WSC_carb-bd"/>
</dbReference>
<gene>
    <name evidence="3" type="ORF">EJ06DRAFT_546321</name>
</gene>
<dbReference type="Proteomes" id="UP000799640">
    <property type="component" value="Unassembled WGS sequence"/>
</dbReference>
<evidence type="ECO:0000256" key="1">
    <source>
        <dbReference type="SAM" id="SignalP"/>
    </source>
</evidence>
<dbReference type="EMBL" id="ML996688">
    <property type="protein sequence ID" value="KAF2404432.1"/>
    <property type="molecule type" value="Genomic_DNA"/>
</dbReference>
<proteinExistence type="predicted"/>
<dbReference type="AlphaFoldDB" id="A0A6G1I840"/>
<feature type="signal peptide" evidence="1">
    <location>
        <begin position="1"/>
        <end position="21"/>
    </location>
</feature>
<evidence type="ECO:0000313" key="3">
    <source>
        <dbReference type="EMBL" id="KAF2404432.1"/>
    </source>
</evidence>
<dbReference type="Pfam" id="PF09362">
    <property type="entry name" value="DUF1996"/>
    <property type="match status" value="2"/>
</dbReference>
<accession>A0A6G1I840</accession>
<dbReference type="PANTHER" id="PTHR43662">
    <property type="match status" value="1"/>
</dbReference>
<feature type="domain" description="WSC" evidence="2">
    <location>
        <begin position="260"/>
        <end position="359"/>
    </location>
</feature>
<evidence type="ECO:0000313" key="4">
    <source>
        <dbReference type="Proteomes" id="UP000799640"/>
    </source>
</evidence>